<comment type="caution">
    <text evidence="3">The sequence shown here is derived from an EMBL/GenBank/DDBJ whole genome shotgun (WGS) entry which is preliminary data.</text>
</comment>
<reference evidence="3 4" key="1">
    <citation type="journal article" date="2018" name="Elife">
        <title>Discovery and characterization of a prevalent human gut bacterial enzyme sufficient for the inactivation of a family of plant toxins.</title>
        <authorList>
            <person name="Koppel N."/>
            <person name="Bisanz J.E."/>
            <person name="Pandelia M.E."/>
            <person name="Turnbaugh P.J."/>
            <person name="Balskus E.P."/>
        </authorList>
    </citation>
    <scope>NUCLEOTIDE SEQUENCE [LARGE SCALE GENOMIC DNA]</scope>
    <source>
        <strain evidence="3 4">MR1 #12</strain>
    </source>
</reference>
<dbReference type="GeneID" id="69510483"/>
<accession>A0A369MSZ0</accession>
<evidence type="ECO:0000313" key="4">
    <source>
        <dbReference type="Proteomes" id="UP000253752"/>
    </source>
</evidence>
<dbReference type="Proteomes" id="UP000253752">
    <property type="component" value="Unassembled WGS sequence"/>
</dbReference>
<evidence type="ECO:0000313" key="3">
    <source>
        <dbReference type="EMBL" id="RDB79626.1"/>
    </source>
</evidence>
<keyword evidence="2" id="KW-0812">Transmembrane</keyword>
<proteinExistence type="predicted"/>
<keyword evidence="2" id="KW-0472">Membrane</keyword>
<feature type="region of interest" description="Disordered" evidence="1">
    <location>
        <begin position="97"/>
        <end position="124"/>
    </location>
</feature>
<feature type="transmembrane region" description="Helical" evidence="2">
    <location>
        <begin position="54"/>
        <end position="74"/>
    </location>
</feature>
<dbReference type="EMBL" id="PPTX01000010">
    <property type="protein sequence ID" value="RDB79626.1"/>
    <property type="molecule type" value="Genomic_DNA"/>
</dbReference>
<organism evidence="3 4">
    <name type="scientific">Eggerthella lenta</name>
    <name type="common">Eubacterium lentum</name>
    <dbReference type="NCBI Taxonomy" id="84112"/>
    <lineage>
        <taxon>Bacteria</taxon>
        <taxon>Bacillati</taxon>
        <taxon>Actinomycetota</taxon>
        <taxon>Coriobacteriia</taxon>
        <taxon>Eggerthellales</taxon>
        <taxon>Eggerthellaceae</taxon>
        <taxon>Eggerthella</taxon>
    </lineage>
</organism>
<sequence>MDDSRFHAEESLEKCLADAYESMSPDEEARRRMLAELLAASERRAPKRRSARRALIPLAACLVLAAGIGALTYASSLTQPPSSGGAATIASINDELKSAAPSSADEAQSESGAAPSDGDARHPFVTLSSGERLRVALGDDGPLPASPEIVGEELERTVATGPGVTASSPCTVFATSDPAHPYAIRYDENGVTYLADPA</sequence>
<dbReference type="AlphaFoldDB" id="A0A369MSZ0"/>
<protein>
    <submittedName>
        <fullName evidence="3">Uncharacterized protein</fullName>
    </submittedName>
</protein>
<dbReference type="RefSeq" id="WP_035578351.1">
    <property type="nucleotide sequence ID" value="NZ_AP025575.1"/>
</dbReference>
<evidence type="ECO:0000256" key="1">
    <source>
        <dbReference type="SAM" id="MobiDB-lite"/>
    </source>
</evidence>
<gene>
    <name evidence="3" type="ORF">C1872_08035</name>
</gene>
<evidence type="ECO:0000256" key="2">
    <source>
        <dbReference type="SAM" id="Phobius"/>
    </source>
</evidence>
<name>A0A369MSZ0_EGGLN</name>
<keyword evidence="2" id="KW-1133">Transmembrane helix</keyword>